<comment type="subcellular location">
    <subcellularLocation>
        <location evidence="1">Membrane</location>
        <topology evidence="1">Multi-pass membrane protein</topology>
    </subcellularLocation>
</comment>
<dbReference type="PANTHER" id="PTHR23423">
    <property type="entry name" value="ORGANIC SOLUTE TRANSPORTER-RELATED"/>
    <property type="match status" value="1"/>
</dbReference>
<dbReference type="Pfam" id="PF03619">
    <property type="entry name" value="Solute_trans_a"/>
    <property type="match status" value="1"/>
</dbReference>
<keyword evidence="4 6" id="KW-0472">Membrane</keyword>
<sequence length="426" mass="48718">MAILSSQLRNRLSDILSKWRKWIKTVVMLIYGCFILLLIPKLIIQSFHSKKDSDPAVFIGGFFAVLTIPISLVEIIQHMIHYSRPPLQLHIIRILWMVPIYTLNAWMGIIYPDQTIYMDSFRECYEAYVIYNFMMYLLNYLNAEGDFEVQLTSKPQVNHMFPFCWLKPWKMGRELVHNCKHGILQYTVVRPLTTAIALLCDLFGVYGEGEFVGNKAFLYIIAVNNCSQFMAMYCLVLFYQANREQLRPMKPIGKFLCIKAVVFFSFFQGVLIAVLVYTDVLSSVLHTDDDATKTMSAKIQNFLLCIEMFLAAIAHHYSFSHKPYVDGLLQHQSLCETLMAMWDLRDVQDNIKEHFTVVGSGLKRARSETSPLLADVSRSVESGYHSFTDLINHASGSVVDGEQGPSDAEVPDMELSHTDEHDSTVA</sequence>
<organism evidence="7">
    <name type="scientific">Cuerna arida</name>
    <dbReference type="NCBI Taxonomy" id="1464854"/>
    <lineage>
        <taxon>Eukaryota</taxon>
        <taxon>Metazoa</taxon>
        <taxon>Ecdysozoa</taxon>
        <taxon>Arthropoda</taxon>
        <taxon>Hexapoda</taxon>
        <taxon>Insecta</taxon>
        <taxon>Pterygota</taxon>
        <taxon>Neoptera</taxon>
        <taxon>Paraneoptera</taxon>
        <taxon>Hemiptera</taxon>
        <taxon>Auchenorrhyncha</taxon>
        <taxon>Membracoidea</taxon>
        <taxon>Cicadellidae</taxon>
        <taxon>Cicadellinae</taxon>
        <taxon>Proconiini</taxon>
        <taxon>Cuerna</taxon>
    </lineage>
</organism>
<feature type="transmembrane region" description="Helical" evidence="6">
    <location>
        <begin position="216"/>
        <end position="239"/>
    </location>
</feature>
<evidence type="ECO:0000256" key="5">
    <source>
        <dbReference type="SAM" id="MobiDB-lite"/>
    </source>
</evidence>
<feature type="compositionally biased region" description="Basic and acidic residues" evidence="5">
    <location>
        <begin position="414"/>
        <end position="426"/>
    </location>
</feature>
<evidence type="ECO:0000256" key="3">
    <source>
        <dbReference type="ARBA" id="ARBA00022989"/>
    </source>
</evidence>
<feature type="transmembrane region" description="Helical" evidence="6">
    <location>
        <begin position="56"/>
        <end position="73"/>
    </location>
</feature>
<reference evidence="7" key="1">
    <citation type="submission" date="2015-11" db="EMBL/GenBank/DDBJ databases">
        <title>De novo transcriptome assembly of four potential Pierce s Disease insect vectors from Arizona vineyards.</title>
        <authorList>
            <person name="Tassone E.E."/>
        </authorList>
    </citation>
    <scope>NUCLEOTIDE SEQUENCE</scope>
</reference>
<evidence type="ECO:0000256" key="2">
    <source>
        <dbReference type="ARBA" id="ARBA00022692"/>
    </source>
</evidence>
<dbReference type="EMBL" id="GECZ01011074">
    <property type="protein sequence ID" value="JAS58695.1"/>
    <property type="molecule type" value="Transcribed_RNA"/>
</dbReference>
<proteinExistence type="predicted"/>
<feature type="transmembrane region" description="Helical" evidence="6">
    <location>
        <begin position="297"/>
        <end position="314"/>
    </location>
</feature>
<feature type="transmembrane region" description="Helical" evidence="6">
    <location>
        <begin position="21"/>
        <end position="44"/>
    </location>
</feature>
<name>A0A1B6G8C3_9HEMI</name>
<evidence type="ECO:0000256" key="6">
    <source>
        <dbReference type="SAM" id="Phobius"/>
    </source>
</evidence>
<gene>
    <name evidence="7" type="ORF">g.49865</name>
</gene>
<evidence type="ECO:0000256" key="1">
    <source>
        <dbReference type="ARBA" id="ARBA00004141"/>
    </source>
</evidence>
<feature type="region of interest" description="Disordered" evidence="5">
    <location>
        <begin position="396"/>
        <end position="426"/>
    </location>
</feature>
<dbReference type="InterPro" id="IPR005178">
    <property type="entry name" value="Ostalpha/TMEM184C"/>
</dbReference>
<feature type="transmembrane region" description="Helical" evidence="6">
    <location>
        <begin position="94"/>
        <end position="111"/>
    </location>
</feature>
<evidence type="ECO:0000313" key="7">
    <source>
        <dbReference type="EMBL" id="JAS58695.1"/>
    </source>
</evidence>
<accession>A0A1B6G8C3</accession>
<keyword evidence="2 6" id="KW-0812">Transmembrane</keyword>
<dbReference type="SMART" id="SM01417">
    <property type="entry name" value="Solute_trans_a"/>
    <property type="match status" value="1"/>
</dbReference>
<feature type="transmembrane region" description="Helical" evidence="6">
    <location>
        <begin position="260"/>
        <end position="277"/>
    </location>
</feature>
<dbReference type="AlphaFoldDB" id="A0A1B6G8C3"/>
<dbReference type="GO" id="GO:0016020">
    <property type="term" value="C:membrane"/>
    <property type="evidence" value="ECO:0007669"/>
    <property type="project" value="UniProtKB-SubCell"/>
</dbReference>
<protein>
    <recommendedName>
        <fullName evidence="8">Transmembrane protein 184C</fullName>
    </recommendedName>
</protein>
<keyword evidence="3 6" id="KW-1133">Transmembrane helix</keyword>
<evidence type="ECO:0008006" key="8">
    <source>
        <dbReference type="Google" id="ProtNLM"/>
    </source>
</evidence>
<evidence type="ECO:0000256" key="4">
    <source>
        <dbReference type="ARBA" id="ARBA00023136"/>
    </source>
</evidence>